<keyword evidence="8" id="KW-1185">Reference proteome</keyword>
<dbReference type="Pfam" id="PF00512">
    <property type="entry name" value="HisKA"/>
    <property type="match status" value="1"/>
</dbReference>
<dbReference type="PROSITE" id="PS50109">
    <property type="entry name" value="HIS_KIN"/>
    <property type="match status" value="1"/>
</dbReference>
<dbReference type="InterPro" id="IPR052162">
    <property type="entry name" value="Sensor_kinase/Photoreceptor"/>
</dbReference>
<dbReference type="InterPro" id="IPR004358">
    <property type="entry name" value="Sig_transdc_His_kin-like_C"/>
</dbReference>
<reference evidence="8" key="1">
    <citation type="journal article" date="2019" name="Int. J. Syst. Evol. Microbiol.">
        <title>The Global Catalogue of Microorganisms (GCM) 10K type strain sequencing project: providing services to taxonomists for standard genome sequencing and annotation.</title>
        <authorList>
            <consortium name="The Broad Institute Genomics Platform"/>
            <consortium name="The Broad Institute Genome Sequencing Center for Infectious Disease"/>
            <person name="Wu L."/>
            <person name="Ma J."/>
        </authorList>
    </citation>
    <scope>NUCLEOTIDE SEQUENCE [LARGE SCALE GENOMIC DNA]</scope>
    <source>
        <strain evidence="8">JCM 17919</strain>
    </source>
</reference>
<proteinExistence type="predicted"/>
<organism evidence="7 8">
    <name type="scientific">Flaviaesturariibacter amylovorans</name>
    <dbReference type="NCBI Taxonomy" id="1084520"/>
    <lineage>
        <taxon>Bacteria</taxon>
        <taxon>Pseudomonadati</taxon>
        <taxon>Bacteroidota</taxon>
        <taxon>Chitinophagia</taxon>
        <taxon>Chitinophagales</taxon>
        <taxon>Chitinophagaceae</taxon>
        <taxon>Flaviaestuariibacter</taxon>
    </lineage>
</organism>
<accession>A0ABP8GX85</accession>
<keyword evidence="5" id="KW-0418">Kinase</keyword>
<dbReference type="SMART" id="SM00387">
    <property type="entry name" value="HATPase_c"/>
    <property type="match status" value="1"/>
</dbReference>
<dbReference type="InterPro" id="IPR003594">
    <property type="entry name" value="HATPase_dom"/>
</dbReference>
<evidence type="ECO:0000256" key="4">
    <source>
        <dbReference type="ARBA" id="ARBA00022679"/>
    </source>
</evidence>
<dbReference type="Pfam" id="PF02518">
    <property type="entry name" value="HATPase_c"/>
    <property type="match status" value="1"/>
</dbReference>
<dbReference type="SUPFAM" id="SSF47384">
    <property type="entry name" value="Homodimeric domain of signal transducing histidine kinase"/>
    <property type="match status" value="1"/>
</dbReference>
<feature type="domain" description="Histidine kinase" evidence="6">
    <location>
        <begin position="286"/>
        <end position="515"/>
    </location>
</feature>
<evidence type="ECO:0000256" key="5">
    <source>
        <dbReference type="ARBA" id="ARBA00022777"/>
    </source>
</evidence>
<dbReference type="InterPro" id="IPR035965">
    <property type="entry name" value="PAS-like_dom_sf"/>
</dbReference>
<gene>
    <name evidence="7" type="ORF">GCM10023184_22990</name>
</gene>
<keyword evidence="4" id="KW-0808">Transferase</keyword>
<dbReference type="PRINTS" id="PR00344">
    <property type="entry name" value="BCTRLSENSOR"/>
</dbReference>
<evidence type="ECO:0000313" key="7">
    <source>
        <dbReference type="EMBL" id="GAA4331304.1"/>
    </source>
</evidence>
<sequence length="517" mass="58420">MSYFSTDSRENRHARLVQSMLDASMHGIMLLEPVRDASGVVTDFTVAASNASSKQHVGFALDPGDHPLLSTLFPAYKEQGFFDAYVHALQSGTVVRCELYYKDEALEGWFDLGVAPQDDALVVTFVNISENRRNQQRTEEAASRLQSIMNVVQAGVFTFHPERDASGTITDFRFGVCNPRFTEYVGQTPDALTGDLGSKWFPSYKKNGLFDRYRRTYENGDTDLFEFHYNDDGIDVWLNIQATRQPDGILVTFTDHTAEKKLQLQLQGMVEELKRSNANLEEFAYAASHDLQEPLRKIHFFSNRLKESYLDALGSNGAAMLERMENATRRMRILIDDLLAYSRVSARRSQVEEVDLNAVVNDVLSDLETRITEKAATVRTETLPTIRGDKLQLRQLFQNLIGNALKYSREEAAPEVQIRCGVQATRSLPEDWPGKEGAQQYYVLEVADNGLGFEQQHARRIFQLFQRLHGRSEYEGTGIGLAIVQKVVENHEGFIHAEGRPGEGARFLIYLPGPSQQ</sequence>
<dbReference type="SMART" id="SM00388">
    <property type="entry name" value="HisKA"/>
    <property type="match status" value="1"/>
</dbReference>
<name>A0ABP8GX85_9BACT</name>
<protein>
    <recommendedName>
        <fullName evidence="2">histidine kinase</fullName>
        <ecNumber evidence="2">2.7.13.3</ecNumber>
    </recommendedName>
</protein>
<dbReference type="CDD" id="cd00082">
    <property type="entry name" value="HisKA"/>
    <property type="match status" value="1"/>
</dbReference>
<dbReference type="InterPro" id="IPR005467">
    <property type="entry name" value="His_kinase_dom"/>
</dbReference>
<evidence type="ECO:0000313" key="8">
    <source>
        <dbReference type="Proteomes" id="UP001501725"/>
    </source>
</evidence>
<comment type="caution">
    <text evidence="7">The sequence shown here is derived from an EMBL/GenBank/DDBJ whole genome shotgun (WGS) entry which is preliminary data.</text>
</comment>
<dbReference type="EMBL" id="BAABGY010000007">
    <property type="protein sequence ID" value="GAA4331304.1"/>
    <property type="molecule type" value="Genomic_DNA"/>
</dbReference>
<dbReference type="PANTHER" id="PTHR43304">
    <property type="entry name" value="PHYTOCHROME-LIKE PROTEIN CPH1"/>
    <property type="match status" value="1"/>
</dbReference>
<dbReference type="Gene3D" id="3.30.565.10">
    <property type="entry name" value="Histidine kinase-like ATPase, C-terminal domain"/>
    <property type="match status" value="1"/>
</dbReference>
<dbReference type="PANTHER" id="PTHR43304:SF1">
    <property type="entry name" value="PAC DOMAIN-CONTAINING PROTEIN"/>
    <property type="match status" value="1"/>
</dbReference>
<dbReference type="SUPFAM" id="SSF55785">
    <property type="entry name" value="PYP-like sensor domain (PAS domain)"/>
    <property type="match status" value="1"/>
</dbReference>
<evidence type="ECO:0000256" key="1">
    <source>
        <dbReference type="ARBA" id="ARBA00000085"/>
    </source>
</evidence>
<dbReference type="Proteomes" id="UP001501725">
    <property type="component" value="Unassembled WGS sequence"/>
</dbReference>
<dbReference type="InterPro" id="IPR003661">
    <property type="entry name" value="HisK_dim/P_dom"/>
</dbReference>
<dbReference type="Gene3D" id="3.30.450.20">
    <property type="entry name" value="PAS domain"/>
    <property type="match status" value="2"/>
</dbReference>
<dbReference type="SUPFAM" id="SSF55874">
    <property type="entry name" value="ATPase domain of HSP90 chaperone/DNA topoisomerase II/histidine kinase"/>
    <property type="match status" value="1"/>
</dbReference>
<evidence type="ECO:0000256" key="3">
    <source>
        <dbReference type="ARBA" id="ARBA00022553"/>
    </source>
</evidence>
<comment type="catalytic activity">
    <reaction evidence="1">
        <text>ATP + protein L-histidine = ADP + protein N-phospho-L-histidine.</text>
        <dbReference type="EC" id="2.7.13.3"/>
    </reaction>
</comment>
<dbReference type="RefSeq" id="WP_345255860.1">
    <property type="nucleotide sequence ID" value="NZ_BAABGY010000007.1"/>
</dbReference>
<dbReference type="Gene3D" id="1.10.287.130">
    <property type="match status" value="1"/>
</dbReference>
<evidence type="ECO:0000256" key="2">
    <source>
        <dbReference type="ARBA" id="ARBA00012438"/>
    </source>
</evidence>
<evidence type="ECO:0000259" key="6">
    <source>
        <dbReference type="PROSITE" id="PS50109"/>
    </source>
</evidence>
<dbReference type="InterPro" id="IPR036890">
    <property type="entry name" value="HATPase_C_sf"/>
</dbReference>
<dbReference type="InterPro" id="IPR036097">
    <property type="entry name" value="HisK_dim/P_sf"/>
</dbReference>
<keyword evidence="3" id="KW-0597">Phosphoprotein</keyword>
<dbReference type="EC" id="2.7.13.3" evidence="2"/>